<feature type="transmembrane region" description="Helical" evidence="6">
    <location>
        <begin position="195"/>
        <end position="215"/>
    </location>
</feature>
<feature type="transmembrane region" description="Helical" evidence="6">
    <location>
        <begin position="105"/>
        <end position="127"/>
    </location>
</feature>
<dbReference type="PANTHER" id="PTHR12677">
    <property type="entry name" value="GOLGI APPARATUS MEMBRANE PROTEIN TVP38-RELATED"/>
    <property type="match status" value="1"/>
</dbReference>
<evidence type="ECO:0000256" key="1">
    <source>
        <dbReference type="ARBA" id="ARBA00004651"/>
    </source>
</evidence>
<accession>A0A9D1J5G2</accession>
<sequence length="269" mass="29352">MTKYRKNRPDGPDLSAHESARVKKVLRTGAAVILVILAGCAVWFLAHNFTELYTIFTSDDPAAAMDAFLDGNRFLGVLIVFCIQVVQVLLAFIPGGPMQMVSGALYGGFFGGLILLAGAAAASFIIWSLVSRLGQAAIEAFHDRQSTSRLFRIRAFREEKSAEALTWVLFLIPGVPKDLLTYFAPLTPMKRGRFIFISTIARIPGIFLTTFASSSLMNGNFWASALLYLLMFGGALAGGWYYKRLHSGRKGEPDGESGPEETKGPKMKG</sequence>
<keyword evidence="5 6" id="KW-0472">Membrane</keyword>
<evidence type="ECO:0000256" key="3">
    <source>
        <dbReference type="ARBA" id="ARBA00022692"/>
    </source>
</evidence>
<evidence type="ECO:0000256" key="6">
    <source>
        <dbReference type="RuleBase" id="RU366058"/>
    </source>
</evidence>
<dbReference type="Pfam" id="PF09335">
    <property type="entry name" value="VTT_dom"/>
    <property type="match status" value="1"/>
</dbReference>
<keyword evidence="2 6" id="KW-1003">Cell membrane</keyword>
<evidence type="ECO:0000256" key="2">
    <source>
        <dbReference type="ARBA" id="ARBA00022475"/>
    </source>
</evidence>
<dbReference type="AlphaFoldDB" id="A0A9D1J5G2"/>
<proteinExistence type="inferred from homology"/>
<feature type="domain" description="VTT" evidence="8">
    <location>
        <begin position="93"/>
        <end position="214"/>
    </location>
</feature>
<comment type="caution">
    <text evidence="9">The sequence shown here is derived from an EMBL/GenBank/DDBJ whole genome shotgun (WGS) entry which is preliminary data.</text>
</comment>
<reference evidence="9" key="2">
    <citation type="journal article" date="2021" name="PeerJ">
        <title>Extensive microbial diversity within the chicken gut microbiome revealed by metagenomics and culture.</title>
        <authorList>
            <person name="Gilroy R."/>
            <person name="Ravi A."/>
            <person name="Getino M."/>
            <person name="Pursley I."/>
            <person name="Horton D.L."/>
            <person name="Alikhan N.F."/>
            <person name="Baker D."/>
            <person name="Gharbi K."/>
            <person name="Hall N."/>
            <person name="Watson M."/>
            <person name="Adriaenssens E.M."/>
            <person name="Foster-Nyarko E."/>
            <person name="Jarju S."/>
            <person name="Secka A."/>
            <person name="Antonio M."/>
            <person name="Oren A."/>
            <person name="Chaudhuri R.R."/>
            <person name="La Ragione R."/>
            <person name="Hildebrand F."/>
            <person name="Pallen M.J."/>
        </authorList>
    </citation>
    <scope>NUCLEOTIDE SEQUENCE</scope>
    <source>
        <strain evidence="9">CHK189-12415</strain>
    </source>
</reference>
<protein>
    <recommendedName>
        <fullName evidence="6">TVP38/TMEM64 family membrane protein</fullName>
    </recommendedName>
</protein>
<comment type="subcellular location">
    <subcellularLocation>
        <location evidence="1 6">Cell membrane</location>
        <topology evidence="1 6">Multi-pass membrane protein</topology>
    </subcellularLocation>
</comment>
<reference evidence="9" key="1">
    <citation type="submission" date="2020-10" db="EMBL/GenBank/DDBJ databases">
        <authorList>
            <person name="Gilroy R."/>
        </authorList>
    </citation>
    <scope>NUCLEOTIDE SEQUENCE</scope>
    <source>
        <strain evidence="9">CHK189-12415</strain>
    </source>
</reference>
<evidence type="ECO:0000313" key="9">
    <source>
        <dbReference type="EMBL" id="HIR61029.1"/>
    </source>
</evidence>
<comment type="similarity">
    <text evidence="6">Belongs to the TVP38/TMEM64 family.</text>
</comment>
<feature type="transmembrane region" description="Helical" evidence="6">
    <location>
        <begin position="221"/>
        <end position="242"/>
    </location>
</feature>
<evidence type="ECO:0000313" key="10">
    <source>
        <dbReference type="Proteomes" id="UP000824241"/>
    </source>
</evidence>
<dbReference type="Proteomes" id="UP000824241">
    <property type="component" value="Unassembled WGS sequence"/>
</dbReference>
<evidence type="ECO:0000256" key="5">
    <source>
        <dbReference type="ARBA" id="ARBA00023136"/>
    </source>
</evidence>
<dbReference type="GO" id="GO:0005886">
    <property type="term" value="C:plasma membrane"/>
    <property type="evidence" value="ECO:0007669"/>
    <property type="project" value="UniProtKB-SubCell"/>
</dbReference>
<keyword evidence="4 6" id="KW-1133">Transmembrane helix</keyword>
<feature type="transmembrane region" description="Helical" evidence="6">
    <location>
        <begin position="25"/>
        <end position="46"/>
    </location>
</feature>
<feature type="region of interest" description="Disordered" evidence="7">
    <location>
        <begin position="247"/>
        <end position="269"/>
    </location>
</feature>
<dbReference type="InterPro" id="IPR015414">
    <property type="entry name" value="TMEM64"/>
</dbReference>
<dbReference type="EMBL" id="DVHA01000179">
    <property type="protein sequence ID" value="HIR61029.1"/>
    <property type="molecule type" value="Genomic_DNA"/>
</dbReference>
<gene>
    <name evidence="9" type="ORF">IAB37_05590</name>
</gene>
<feature type="transmembrane region" description="Helical" evidence="6">
    <location>
        <begin position="74"/>
        <end position="93"/>
    </location>
</feature>
<name>A0A9D1J5G2_9FIRM</name>
<feature type="transmembrane region" description="Helical" evidence="6">
    <location>
        <begin position="164"/>
        <end position="183"/>
    </location>
</feature>
<feature type="compositionally biased region" description="Basic and acidic residues" evidence="7">
    <location>
        <begin position="260"/>
        <end position="269"/>
    </location>
</feature>
<evidence type="ECO:0000256" key="7">
    <source>
        <dbReference type="SAM" id="MobiDB-lite"/>
    </source>
</evidence>
<evidence type="ECO:0000259" key="8">
    <source>
        <dbReference type="Pfam" id="PF09335"/>
    </source>
</evidence>
<keyword evidence="3 6" id="KW-0812">Transmembrane</keyword>
<organism evidence="9 10">
    <name type="scientific">Candidatus Faecivivens stercoravium</name>
    <dbReference type="NCBI Taxonomy" id="2840803"/>
    <lineage>
        <taxon>Bacteria</taxon>
        <taxon>Bacillati</taxon>
        <taxon>Bacillota</taxon>
        <taxon>Clostridia</taxon>
        <taxon>Eubacteriales</taxon>
        <taxon>Oscillospiraceae</taxon>
        <taxon>Oscillospiraceae incertae sedis</taxon>
        <taxon>Candidatus Faecivivens</taxon>
    </lineage>
</organism>
<evidence type="ECO:0000256" key="4">
    <source>
        <dbReference type="ARBA" id="ARBA00022989"/>
    </source>
</evidence>
<dbReference type="InterPro" id="IPR032816">
    <property type="entry name" value="VTT_dom"/>
</dbReference>
<dbReference type="PANTHER" id="PTHR12677:SF59">
    <property type="entry name" value="GOLGI APPARATUS MEMBRANE PROTEIN TVP38-RELATED"/>
    <property type="match status" value="1"/>
</dbReference>